<proteinExistence type="predicted"/>
<feature type="region of interest" description="Disordered" evidence="1">
    <location>
        <begin position="216"/>
        <end position="267"/>
    </location>
</feature>
<evidence type="ECO:0000313" key="3">
    <source>
        <dbReference type="Proteomes" id="UP000471364"/>
    </source>
</evidence>
<protein>
    <submittedName>
        <fullName evidence="2">Uncharacterized protein</fullName>
    </submittedName>
</protein>
<keyword evidence="3" id="KW-1185">Reference proteome</keyword>
<reference evidence="2 3" key="1">
    <citation type="submission" date="2019-09" db="EMBL/GenBank/DDBJ databases">
        <title>High taxonomic diversity of Micromonospora strains isolated from Medicago sativa nodules in different geographical locations.</title>
        <authorList>
            <person name="Martinez-Hidalgo P."/>
            <person name="Flores-Felix J.D."/>
            <person name="Velazquez E."/>
            <person name="Brau L."/>
            <person name="Trujillo M.E."/>
            <person name="Martinez-Molina E."/>
        </authorList>
    </citation>
    <scope>NUCLEOTIDE SEQUENCE [LARGE SCALE GENOMIC DNA]</scope>
    <source>
        <strain evidence="2 3">ALFB5</strain>
    </source>
</reference>
<dbReference type="Proteomes" id="UP000471364">
    <property type="component" value="Unassembled WGS sequence"/>
</dbReference>
<sequence length="267" mass="27950">MLRSTVPTRLAVNLVGSVLLADCPASTPGHPTPASTAPAATGSRSATTHPGATGPGMTPWQRLTALADPIDTTPGQAPKKTNEHLPGGLHPYLPEARLKDADVLAGAVAPRERATDLAYSRLLISGVVTLVSSRSLDQALRATSLRVIADIPGITSRGQSTDLVGPTGLTFTVTADGSTSQLLDDPQSGEVLAAHERLTGRRAGLFSYVPILERGHTTHAGAPSDPDRPATNLQHRRRDQQQGSPELRRAATAAPGHRIIATANRQR</sequence>
<feature type="region of interest" description="Disordered" evidence="1">
    <location>
        <begin position="26"/>
        <end position="58"/>
    </location>
</feature>
<dbReference type="EMBL" id="WAAR01000008">
    <property type="protein sequence ID" value="KAB1118482.1"/>
    <property type="molecule type" value="Genomic_DNA"/>
</dbReference>
<evidence type="ECO:0000313" key="2">
    <source>
        <dbReference type="EMBL" id="KAB1118482.1"/>
    </source>
</evidence>
<comment type="caution">
    <text evidence="2">The sequence shown here is derived from an EMBL/GenBank/DDBJ whole genome shotgun (WGS) entry which is preliminary data.</text>
</comment>
<gene>
    <name evidence="2" type="ORF">F6X54_03340</name>
</gene>
<name>A0ABQ6UMN4_9ACTN</name>
<feature type="compositionally biased region" description="Low complexity" evidence="1">
    <location>
        <begin position="26"/>
        <end position="48"/>
    </location>
</feature>
<evidence type="ECO:0000256" key="1">
    <source>
        <dbReference type="SAM" id="MobiDB-lite"/>
    </source>
</evidence>
<dbReference type="RefSeq" id="WP_151011177.1">
    <property type="nucleotide sequence ID" value="NZ_WAAR01000008.1"/>
</dbReference>
<accession>A0ABQ6UMN4</accession>
<organism evidence="2 3">
    <name type="scientific">Micromonospora aurantiaca</name>
    <name type="common">nom. illeg.</name>
    <dbReference type="NCBI Taxonomy" id="47850"/>
    <lineage>
        <taxon>Bacteria</taxon>
        <taxon>Bacillati</taxon>
        <taxon>Actinomycetota</taxon>
        <taxon>Actinomycetes</taxon>
        <taxon>Micromonosporales</taxon>
        <taxon>Micromonosporaceae</taxon>
        <taxon>Micromonospora</taxon>
    </lineage>
</organism>